<dbReference type="Gene3D" id="3.80.10.10">
    <property type="entry name" value="Ribonuclease Inhibitor"/>
    <property type="match status" value="1"/>
</dbReference>
<organism evidence="5 6">
    <name type="scientific">Candidatus Syntrophocurvum alkaliphilum</name>
    <dbReference type="NCBI Taxonomy" id="2293317"/>
    <lineage>
        <taxon>Bacteria</taxon>
        <taxon>Bacillati</taxon>
        <taxon>Bacillota</taxon>
        <taxon>Clostridia</taxon>
        <taxon>Eubacteriales</taxon>
        <taxon>Syntrophomonadaceae</taxon>
        <taxon>Candidatus Syntrophocurvum</taxon>
    </lineage>
</organism>
<evidence type="ECO:0000256" key="1">
    <source>
        <dbReference type="ARBA" id="ARBA00022737"/>
    </source>
</evidence>
<keyword evidence="3" id="KW-0812">Transmembrane</keyword>
<dbReference type="RefSeq" id="WP_156203626.1">
    <property type="nucleotide sequence ID" value="NZ_CP046457.1"/>
</dbReference>
<sequence>MNHINTISNKKIVAKIVSVLAISLLFAFSFSDKACAHFDDIAKNEPIYPYLVYLNNKDVVTGYPDATFRATNSISRAEFVALVLRAKDIDIVSGDKLTFTDVSSDFWAYDVIETAYKEGIVSGYPDGTFRPQATVTRAEVATVMMNLTKSTGSAKLEIDDINGHWAEEQIKAVINANVMELADAGTFSPNIAANREQSAYAIARMMVLAPELRKTELLTSLVPLKGEVKIYSDEDVKKVQNETVCDIGYKITTGKDAQAILTFPDDSSILIDELTELKINDAIGQSTIGVDGTEIVVVDWLELELSKGKINGVLASNYFSQDDKDIVLEEAQEVPWWKEATQKRTRVKVQMPGSIAEVKGTIWENIVDEQNHRVSVLEGEVDVISSDTSVNVNAGQETNIVSHYSPPEAPKPMSNPTLNNWATVDDWVETTVKAIENTSTVMGIDITQKTTIVKDQINKIKNTTNEQIPSSPRRSSRSNSGGTVITNPTIESIKGVNNIEVEYGTEESAAIDKLAESTTILDSDEDSHTVNLNWTIKDYDKNKAGAYSAIGAFELPEGVEQSDPETALEVETTVTVNEEVKPTIDSINDVSDITVEYGTKESNAIEKLAESTTILDSDEDSHTVSLNWTIKDYDKNKAGAYTAIGTFELPEGVEQSDPETALEVETTVTVNEEVKPTIDNINDVSDIIVEYGTKESNAIEKLAESTTILDSDEDSHTVSLKWTIQEYDKNEAGTYTAIGTFELPEGVKQSDPETALEVETTVTVKEEVKPTIDSINNVNDITVEYGTEESDAIDKLAESTTVVDSDNGEHTVYLDWTIEDYNGNEPSSYTAIGTFELPEGVEQPDSETTLEVEATITVEEEVKEISIDNNLKDIIITQLNLEDSSITKNDLEQLTELDASNADITNINGLQYAINLEKLNISDNEITDLAPLQTLSLVDLNVAGNSIDDFSVLIDCLDNNSTLEISHNDITENPNSSNFEDFEPLLLKGVNITYTHNKTSIIGYINIKNKNENNIIINIFKNDELIEEKIEIQTFGQSNDYAKLNEISNLQPGEYKVVYEYQEEVKSTININLETNQTKLIMIP</sequence>
<dbReference type="InterPro" id="IPR051465">
    <property type="entry name" value="Cell_Envelope_Struct_Comp"/>
</dbReference>
<dbReference type="PROSITE" id="PS51450">
    <property type="entry name" value="LRR"/>
    <property type="match status" value="1"/>
</dbReference>
<keyword evidence="3" id="KW-0472">Membrane</keyword>
<evidence type="ECO:0000256" key="2">
    <source>
        <dbReference type="SAM" id="MobiDB-lite"/>
    </source>
</evidence>
<feature type="transmembrane region" description="Helical" evidence="3">
    <location>
        <begin position="12"/>
        <end position="30"/>
    </location>
</feature>
<dbReference type="AlphaFoldDB" id="A0A6I6DIV0"/>
<dbReference type="SUPFAM" id="SSF52058">
    <property type="entry name" value="L domain-like"/>
    <property type="match status" value="1"/>
</dbReference>
<dbReference type="OrthoDB" id="1808441at2"/>
<dbReference type="KEGG" id="salq:SYNTR_1171"/>
<accession>A0A6I6DIV0</accession>
<reference evidence="6" key="1">
    <citation type="journal article" date="2019" name="Microbiology">
        <title>Complete Genome Sequence of an Uncultured Bacterium of the Candidate Phylum Bipolaricaulota.</title>
        <authorList>
            <person name="Kadnikov V.V."/>
            <person name="Mardanov A.V."/>
            <person name="Beletsky A.V."/>
            <person name="Frank Y.A."/>
            <person name="Karnachuk O.V."/>
            <person name="Ravin N.V."/>
        </authorList>
    </citation>
    <scope>NUCLEOTIDE SEQUENCE [LARGE SCALE GENOMIC DNA]</scope>
</reference>
<feature type="region of interest" description="Disordered" evidence="2">
    <location>
        <begin position="463"/>
        <end position="486"/>
    </location>
</feature>
<gene>
    <name evidence="5" type="ORF">SYNTR_1171</name>
</gene>
<name>A0A6I6DIV0_9FIRM</name>
<feature type="domain" description="SLH" evidence="4">
    <location>
        <begin position="95"/>
        <end position="158"/>
    </location>
</feature>
<dbReference type="EMBL" id="CP046457">
    <property type="protein sequence ID" value="QGT99764.1"/>
    <property type="molecule type" value="Genomic_DNA"/>
</dbReference>
<dbReference type="Pfam" id="PF00395">
    <property type="entry name" value="SLH"/>
    <property type="match status" value="3"/>
</dbReference>
<keyword evidence="3" id="KW-1133">Transmembrane helix</keyword>
<feature type="compositionally biased region" description="Low complexity" evidence="2">
    <location>
        <begin position="469"/>
        <end position="480"/>
    </location>
</feature>
<dbReference type="InterPro" id="IPR001611">
    <property type="entry name" value="Leu-rich_rpt"/>
</dbReference>
<dbReference type="Gene3D" id="2.60.120.1440">
    <property type="match status" value="1"/>
</dbReference>
<dbReference type="InterPro" id="IPR032675">
    <property type="entry name" value="LRR_dom_sf"/>
</dbReference>
<dbReference type="PROSITE" id="PS51272">
    <property type="entry name" value="SLH"/>
    <property type="match status" value="2"/>
</dbReference>
<evidence type="ECO:0000313" key="5">
    <source>
        <dbReference type="EMBL" id="QGT99764.1"/>
    </source>
</evidence>
<proteinExistence type="predicted"/>
<evidence type="ECO:0000313" key="6">
    <source>
        <dbReference type="Proteomes" id="UP000426444"/>
    </source>
</evidence>
<keyword evidence="6" id="KW-1185">Reference proteome</keyword>
<dbReference type="PANTHER" id="PTHR43308">
    <property type="entry name" value="OUTER MEMBRANE PROTEIN ALPHA-RELATED"/>
    <property type="match status" value="1"/>
</dbReference>
<dbReference type="InterPro" id="IPR001119">
    <property type="entry name" value="SLH_dom"/>
</dbReference>
<evidence type="ECO:0000256" key="3">
    <source>
        <dbReference type="SAM" id="Phobius"/>
    </source>
</evidence>
<keyword evidence="1" id="KW-0677">Repeat</keyword>
<protein>
    <recommendedName>
        <fullName evidence="4">SLH domain-containing protein</fullName>
    </recommendedName>
</protein>
<dbReference type="Proteomes" id="UP000426444">
    <property type="component" value="Chromosome"/>
</dbReference>
<feature type="domain" description="SLH" evidence="4">
    <location>
        <begin position="34"/>
        <end position="94"/>
    </location>
</feature>
<evidence type="ECO:0000259" key="4">
    <source>
        <dbReference type="PROSITE" id="PS51272"/>
    </source>
</evidence>